<dbReference type="AlphaFoldDB" id="A0A392RTU1"/>
<dbReference type="Proteomes" id="UP000265520">
    <property type="component" value="Unassembled WGS sequence"/>
</dbReference>
<dbReference type="PROSITE" id="PS01088">
    <property type="entry name" value="CAP_1"/>
    <property type="match status" value="1"/>
</dbReference>
<dbReference type="InterPro" id="IPR036222">
    <property type="entry name" value="CAP_N_sf"/>
</dbReference>
<comment type="caution">
    <text evidence="1">The sequence shown here is derived from an EMBL/GenBank/DDBJ whole genome shotgun (WGS) entry which is preliminary data.</text>
</comment>
<dbReference type="PANTHER" id="PTHR10652">
    <property type="entry name" value="ADENYLYL CYCLASE-ASSOCIATED PROTEIN"/>
    <property type="match status" value="1"/>
</dbReference>
<dbReference type="Pfam" id="PF01213">
    <property type="entry name" value="CAP_N-CM"/>
    <property type="match status" value="1"/>
</dbReference>
<dbReference type="PANTHER" id="PTHR10652:SF0">
    <property type="entry name" value="ADENYLYL CYCLASE-ASSOCIATED PROTEIN"/>
    <property type="match status" value="1"/>
</dbReference>
<dbReference type="GO" id="GO:0003779">
    <property type="term" value="F:actin binding"/>
    <property type="evidence" value="ECO:0007669"/>
    <property type="project" value="InterPro"/>
</dbReference>
<dbReference type="InterPro" id="IPR001837">
    <property type="entry name" value="Adenylate_cyclase-assoc_CAP"/>
</dbReference>
<protein>
    <submittedName>
        <fullName evidence="1">Adenylyl cyclase-associated protein 1-like</fullName>
    </submittedName>
</protein>
<sequence length="92" mass="9885">MDENLIHRLESAVTRLEAISSTGFHPTTSPSDGSDAALDPSVVAYGDLIDQFVGRVSSAAEIIGGQVLEVTNRVKEAFSIQKELLIKLKTTQ</sequence>
<dbReference type="InterPro" id="IPR018106">
    <property type="entry name" value="CAP_CS_N"/>
</dbReference>
<dbReference type="GO" id="GO:0005737">
    <property type="term" value="C:cytoplasm"/>
    <property type="evidence" value="ECO:0007669"/>
    <property type="project" value="TreeGrafter"/>
</dbReference>
<reference evidence="1 2" key="1">
    <citation type="journal article" date="2018" name="Front. Plant Sci.">
        <title>Red Clover (Trifolium pratense) and Zigzag Clover (T. medium) - A Picture of Genomic Similarities and Differences.</title>
        <authorList>
            <person name="Dluhosova J."/>
            <person name="Istvanek J."/>
            <person name="Nedelnik J."/>
            <person name="Repkova J."/>
        </authorList>
    </citation>
    <scope>NUCLEOTIDE SEQUENCE [LARGE SCALE GENOMIC DNA]</scope>
    <source>
        <strain evidence="2">cv. 10/8</strain>
        <tissue evidence="1">Leaf</tissue>
    </source>
</reference>
<dbReference type="GO" id="GO:0007015">
    <property type="term" value="P:actin filament organization"/>
    <property type="evidence" value="ECO:0007669"/>
    <property type="project" value="TreeGrafter"/>
</dbReference>
<name>A0A392RTU1_9FABA</name>
<dbReference type="SUPFAM" id="SSF101278">
    <property type="entry name" value="N-terminal domain of adenylylcyclase associated protein, CAP"/>
    <property type="match status" value="1"/>
</dbReference>
<organism evidence="1 2">
    <name type="scientific">Trifolium medium</name>
    <dbReference type="NCBI Taxonomy" id="97028"/>
    <lineage>
        <taxon>Eukaryota</taxon>
        <taxon>Viridiplantae</taxon>
        <taxon>Streptophyta</taxon>
        <taxon>Embryophyta</taxon>
        <taxon>Tracheophyta</taxon>
        <taxon>Spermatophyta</taxon>
        <taxon>Magnoliopsida</taxon>
        <taxon>eudicotyledons</taxon>
        <taxon>Gunneridae</taxon>
        <taxon>Pentapetalae</taxon>
        <taxon>rosids</taxon>
        <taxon>fabids</taxon>
        <taxon>Fabales</taxon>
        <taxon>Fabaceae</taxon>
        <taxon>Papilionoideae</taxon>
        <taxon>50 kb inversion clade</taxon>
        <taxon>NPAAA clade</taxon>
        <taxon>Hologalegina</taxon>
        <taxon>IRL clade</taxon>
        <taxon>Trifolieae</taxon>
        <taxon>Trifolium</taxon>
    </lineage>
</organism>
<proteinExistence type="predicted"/>
<evidence type="ECO:0000313" key="2">
    <source>
        <dbReference type="Proteomes" id="UP000265520"/>
    </source>
</evidence>
<accession>A0A392RTU1</accession>
<evidence type="ECO:0000313" key="1">
    <source>
        <dbReference type="EMBL" id="MCI40058.1"/>
    </source>
</evidence>
<dbReference type="EMBL" id="LXQA010275273">
    <property type="protein sequence ID" value="MCI40058.1"/>
    <property type="molecule type" value="Genomic_DNA"/>
</dbReference>
<keyword evidence="2" id="KW-1185">Reference proteome</keyword>
<feature type="non-terminal residue" evidence="1">
    <location>
        <position position="92"/>
    </location>
</feature>
<dbReference type="GO" id="GO:0008179">
    <property type="term" value="F:adenylate cyclase binding"/>
    <property type="evidence" value="ECO:0007669"/>
    <property type="project" value="TreeGrafter"/>
</dbReference>
<dbReference type="GO" id="GO:0019933">
    <property type="term" value="P:cAMP-mediated signaling"/>
    <property type="evidence" value="ECO:0007669"/>
    <property type="project" value="TreeGrafter"/>
</dbReference>
<dbReference type="InterPro" id="IPR013992">
    <property type="entry name" value="Adenylate_cyclase-assoc_CAP_N"/>
</dbReference>